<dbReference type="Gene3D" id="1.25.10.10">
    <property type="entry name" value="Leucine-rich Repeat Variant"/>
    <property type="match status" value="1"/>
</dbReference>
<feature type="compositionally biased region" description="Basic residues" evidence="4">
    <location>
        <begin position="591"/>
        <end position="605"/>
    </location>
</feature>
<dbReference type="Proteomes" id="UP001177023">
    <property type="component" value="Unassembled WGS sequence"/>
</dbReference>
<feature type="compositionally biased region" description="Basic and acidic residues" evidence="4">
    <location>
        <begin position="80"/>
        <end position="94"/>
    </location>
</feature>
<dbReference type="InterPro" id="IPR016024">
    <property type="entry name" value="ARM-type_fold"/>
</dbReference>
<dbReference type="InterPro" id="IPR040369">
    <property type="entry name" value="ARMC9"/>
</dbReference>
<dbReference type="InterPro" id="IPR048959">
    <property type="entry name" value="ARMC9_ARM_dom"/>
</dbReference>
<name>A0AA36FT57_9BILA</name>
<gene>
    <name evidence="7" type="ORF">MSPICULIGERA_LOCUS25206</name>
    <name evidence="6" type="ORF">MSPICULIGERA_LOCUS2855</name>
</gene>
<feature type="region of interest" description="Disordered" evidence="4">
    <location>
        <begin position="434"/>
        <end position="487"/>
    </location>
</feature>
<keyword evidence="3" id="KW-0966">Cell projection</keyword>
<feature type="compositionally biased region" description="Basic residues" evidence="4">
    <location>
        <begin position="68"/>
        <end position="79"/>
    </location>
</feature>
<feature type="compositionally biased region" description="Polar residues" evidence="4">
    <location>
        <begin position="409"/>
        <end position="420"/>
    </location>
</feature>
<dbReference type="PANTHER" id="PTHR14881">
    <property type="entry name" value="LISH DOMAIN-CONTAINING PROTEIN ARMC9"/>
    <property type="match status" value="1"/>
</dbReference>
<evidence type="ECO:0000256" key="1">
    <source>
        <dbReference type="ARBA" id="ARBA00004120"/>
    </source>
</evidence>
<dbReference type="Pfam" id="PF21050">
    <property type="entry name" value="ARMC9_ARM"/>
    <property type="match status" value="1"/>
</dbReference>
<evidence type="ECO:0000256" key="3">
    <source>
        <dbReference type="ARBA" id="ARBA00023273"/>
    </source>
</evidence>
<feature type="domain" description="LisH" evidence="5">
    <location>
        <begin position="268"/>
        <end position="383"/>
    </location>
</feature>
<dbReference type="SUPFAM" id="SSF48371">
    <property type="entry name" value="ARM repeat"/>
    <property type="match status" value="1"/>
</dbReference>
<feature type="region of interest" description="Disordered" evidence="4">
    <location>
        <begin position="716"/>
        <end position="735"/>
    </location>
</feature>
<organism evidence="6 8">
    <name type="scientific">Mesorhabditis spiculigera</name>
    <dbReference type="NCBI Taxonomy" id="96644"/>
    <lineage>
        <taxon>Eukaryota</taxon>
        <taxon>Metazoa</taxon>
        <taxon>Ecdysozoa</taxon>
        <taxon>Nematoda</taxon>
        <taxon>Chromadorea</taxon>
        <taxon>Rhabditida</taxon>
        <taxon>Rhabditina</taxon>
        <taxon>Rhabditomorpha</taxon>
        <taxon>Rhabditoidea</taxon>
        <taxon>Rhabditidae</taxon>
        <taxon>Mesorhabditinae</taxon>
        <taxon>Mesorhabditis</taxon>
    </lineage>
</organism>
<dbReference type="GO" id="GO:0060271">
    <property type="term" value="P:cilium assembly"/>
    <property type="evidence" value="ECO:0007669"/>
    <property type="project" value="InterPro"/>
</dbReference>
<keyword evidence="2" id="KW-0970">Cilium biogenesis/degradation</keyword>
<feature type="region of interest" description="Disordered" evidence="4">
    <location>
        <begin position="394"/>
        <end position="420"/>
    </location>
</feature>
<evidence type="ECO:0000259" key="5">
    <source>
        <dbReference type="Pfam" id="PF21050"/>
    </source>
</evidence>
<feature type="compositionally biased region" description="Pro residues" evidence="4">
    <location>
        <begin position="108"/>
        <end position="117"/>
    </location>
</feature>
<feature type="compositionally biased region" description="Basic and acidic residues" evidence="4">
    <location>
        <begin position="522"/>
        <end position="579"/>
    </location>
</feature>
<reference evidence="6" key="1">
    <citation type="submission" date="2023-06" db="EMBL/GenBank/DDBJ databases">
        <authorList>
            <person name="Delattre M."/>
        </authorList>
    </citation>
    <scope>NUCLEOTIDE SEQUENCE</scope>
    <source>
        <strain evidence="6">AF72</strain>
    </source>
</reference>
<feature type="non-terminal residue" evidence="6">
    <location>
        <position position="1"/>
    </location>
</feature>
<evidence type="ECO:0000313" key="8">
    <source>
        <dbReference type="Proteomes" id="UP001177023"/>
    </source>
</evidence>
<protein>
    <recommendedName>
        <fullName evidence="5">LisH domain-containing protein</fullName>
    </recommendedName>
</protein>
<sequence>MPRASWEDACALDAYLELQSDYYEVYDAACDMVTHLEKTVRGEKPSPSLVAEFRQKVNTTNEEAEKKMTRKGVTPRRGRSLTDRTVRSTLRKCESLTNVPSDPHSPPRDPGPSPPTVPLVSELALHKIVTIVAQSPQSRQAALILQALRQQISVASCKGYAKKTVELFAERDILFLKTRRNSLPSVIFLGSESNGIESREQLARFVNAIASFKVGRDYLLSISQGKELITQILGCLRTKRIHSHTQDNLLAVLQKLSIRASVQKELLQLGGLDWLLPLLEGRLSGYAQEFGAALLMNLCMCQPGQPTLLKFIEPILQTLKSLSRMNNPAMCPYLNGSIYGLMALGRARSRARDMGLEPVLQAKLDRSDCTLDEFQLPFLMRQIRGEVEMMRIPLPPTDEEDTAGDNLESDISASDTLRSSGSELSGARLLIAKGRKEEPKMQEEINVPGTVPQKHPNQTRITKKDASIRRNRSRTVTFEGSRSEPRLATTASQATFIIEHDRRKPCVVAVGLTEAALQYRHQQKEKENAELEKRRLEAKAEEDKRKEEERKREEERLREEAKNRPKDPRDLRKKVDSGRPRNSPPKTEIPHHHHHHEGRECKRHSIHQEEKSKPAMKSARSIAVESKREAEPKIVESPKKKEDRSPKAESPLPAKENVNVAGVEKERTKERKKPSPIAIPIDEIVPEAAPVSDKIPKRIPEDANAYEYISVFGARPKVPRTPEKDKKPTNSVLLY</sequence>
<dbReference type="EMBL" id="CATQJA010002709">
    <property type="protein sequence ID" value="CAJ0587229.1"/>
    <property type="molecule type" value="Genomic_DNA"/>
</dbReference>
<evidence type="ECO:0000313" key="6">
    <source>
        <dbReference type="EMBL" id="CAJ0564169.1"/>
    </source>
</evidence>
<dbReference type="EMBL" id="CATQJA010000816">
    <property type="protein sequence ID" value="CAJ0564169.1"/>
    <property type="molecule type" value="Genomic_DNA"/>
</dbReference>
<feature type="region of interest" description="Disordered" evidence="4">
    <location>
        <begin position="521"/>
        <end position="678"/>
    </location>
</feature>
<feature type="compositionally biased region" description="Basic and acidic residues" evidence="4">
    <location>
        <begin position="434"/>
        <end position="443"/>
    </location>
</feature>
<comment type="caution">
    <text evidence="6">The sequence shown here is derived from an EMBL/GenBank/DDBJ whole genome shotgun (WGS) entry which is preliminary data.</text>
</comment>
<keyword evidence="8" id="KW-1185">Reference proteome</keyword>
<feature type="compositionally biased region" description="Basic and acidic residues" evidence="4">
    <location>
        <begin position="625"/>
        <end position="647"/>
    </location>
</feature>
<dbReference type="InterPro" id="IPR011989">
    <property type="entry name" value="ARM-like"/>
</dbReference>
<dbReference type="GO" id="GO:0097542">
    <property type="term" value="C:ciliary tip"/>
    <property type="evidence" value="ECO:0007669"/>
    <property type="project" value="TreeGrafter"/>
</dbReference>
<evidence type="ECO:0000256" key="4">
    <source>
        <dbReference type="SAM" id="MobiDB-lite"/>
    </source>
</evidence>
<evidence type="ECO:0000256" key="2">
    <source>
        <dbReference type="ARBA" id="ARBA00022794"/>
    </source>
</evidence>
<dbReference type="PANTHER" id="PTHR14881:SF4">
    <property type="entry name" value="LISH DOMAIN-CONTAINING PROTEIN ARMC9"/>
    <property type="match status" value="1"/>
</dbReference>
<comment type="subcellular location">
    <subcellularLocation>
        <location evidence="1">Cytoplasm</location>
        <location evidence="1">Cytoskeleton</location>
        <location evidence="1">Cilium basal body</location>
    </subcellularLocation>
</comment>
<dbReference type="GO" id="GO:0036064">
    <property type="term" value="C:ciliary basal body"/>
    <property type="evidence" value="ECO:0007669"/>
    <property type="project" value="InterPro"/>
</dbReference>
<dbReference type="AlphaFoldDB" id="A0AA36FT57"/>
<dbReference type="GO" id="GO:0005813">
    <property type="term" value="C:centrosome"/>
    <property type="evidence" value="ECO:0007669"/>
    <property type="project" value="UniProtKB-SubCell"/>
</dbReference>
<accession>A0AA36FT57</accession>
<feature type="region of interest" description="Disordered" evidence="4">
    <location>
        <begin position="58"/>
        <end position="117"/>
    </location>
</feature>
<proteinExistence type="predicted"/>
<evidence type="ECO:0000313" key="7">
    <source>
        <dbReference type="EMBL" id="CAJ0587229.1"/>
    </source>
</evidence>
<dbReference type="GO" id="GO:0005814">
    <property type="term" value="C:centriole"/>
    <property type="evidence" value="ECO:0007669"/>
    <property type="project" value="TreeGrafter"/>
</dbReference>